<protein>
    <recommendedName>
        <fullName evidence="5">SH3b domain-containing protein</fullName>
    </recommendedName>
</protein>
<organism evidence="3 4">
    <name type="scientific">Cyanobium gracile UHCC 0281</name>
    <dbReference type="NCBI Taxonomy" id="3110309"/>
    <lineage>
        <taxon>Bacteria</taxon>
        <taxon>Bacillati</taxon>
        <taxon>Cyanobacteriota</taxon>
        <taxon>Cyanophyceae</taxon>
        <taxon>Synechococcales</taxon>
        <taxon>Prochlorococcaceae</taxon>
        <taxon>Cyanobium</taxon>
    </lineage>
</organism>
<proteinExistence type="predicted"/>
<accession>A0ABU5SZZ1</accession>
<feature type="region of interest" description="Disordered" evidence="1">
    <location>
        <begin position="80"/>
        <end position="117"/>
    </location>
</feature>
<reference evidence="3 4" key="1">
    <citation type="submission" date="2023-12" db="EMBL/GenBank/DDBJ databases">
        <title>Baltic Sea Cyanobacteria.</title>
        <authorList>
            <person name="Delbaje E."/>
            <person name="Fewer D.P."/>
            <person name="Shishido T.K."/>
        </authorList>
    </citation>
    <scope>NUCLEOTIDE SEQUENCE [LARGE SCALE GENOMIC DNA]</scope>
    <source>
        <strain evidence="3 4">UHCC 0281</strain>
    </source>
</reference>
<feature type="transmembrane region" description="Helical" evidence="2">
    <location>
        <begin position="20"/>
        <end position="42"/>
    </location>
</feature>
<feature type="compositionally biased region" description="Polar residues" evidence="1">
    <location>
        <begin position="102"/>
        <end position="114"/>
    </location>
</feature>
<evidence type="ECO:0000256" key="1">
    <source>
        <dbReference type="SAM" id="MobiDB-lite"/>
    </source>
</evidence>
<keyword evidence="4" id="KW-1185">Reference proteome</keyword>
<evidence type="ECO:0008006" key="5">
    <source>
        <dbReference type="Google" id="ProtNLM"/>
    </source>
</evidence>
<keyword evidence="2" id="KW-0472">Membrane</keyword>
<comment type="caution">
    <text evidence="3">The sequence shown here is derived from an EMBL/GenBank/DDBJ whole genome shotgun (WGS) entry which is preliminary data.</text>
</comment>
<keyword evidence="2" id="KW-1133">Transmembrane helix</keyword>
<evidence type="ECO:0000313" key="4">
    <source>
        <dbReference type="Proteomes" id="UP001302329"/>
    </source>
</evidence>
<feature type="transmembrane region" description="Helical" evidence="2">
    <location>
        <begin position="54"/>
        <end position="73"/>
    </location>
</feature>
<keyword evidence="2" id="KW-0812">Transmembrane</keyword>
<evidence type="ECO:0000313" key="3">
    <source>
        <dbReference type="EMBL" id="MEA5444075.1"/>
    </source>
</evidence>
<evidence type="ECO:0000256" key="2">
    <source>
        <dbReference type="SAM" id="Phobius"/>
    </source>
</evidence>
<name>A0ABU5SZZ1_9CYAN</name>
<dbReference type="Proteomes" id="UP001302329">
    <property type="component" value="Unassembled WGS sequence"/>
</dbReference>
<gene>
    <name evidence="3" type="ORF">VB739_16080</name>
</gene>
<sequence>MALWPVSIMQDAIKAVQDTPIPNLLIAAGLLFLLLGFVNKLGGFIEVSPEQKKLTIPIGLLVLTAGLVLSMRMTTLGPIGGHTNGGEVNPPPIKPETGYVRATTNDPNPPTSLRNGPGSDYAIVVPIQKDEIFFVDLQGSGDWLPARTADNKNGYIYRPLVRLIK</sequence>
<dbReference type="EMBL" id="JAYGHY010000096">
    <property type="protein sequence ID" value="MEA5444075.1"/>
    <property type="molecule type" value="Genomic_DNA"/>
</dbReference>